<gene>
    <name evidence="1" type="ORF">SPELUC_LOCUS8841</name>
</gene>
<comment type="caution">
    <text evidence="1">The sequence shown here is derived from an EMBL/GenBank/DDBJ whole genome shotgun (WGS) entry which is preliminary data.</text>
</comment>
<sequence length="53" mass="5714">MNKIELLEAIGPYNVTKKFLGQHNASLFPDTKVSDITINTINTPVLGGDGNNV</sequence>
<evidence type="ECO:0000313" key="1">
    <source>
        <dbReference type="EMBL" id="CAG8648951.1"/>
    </source>
</evidence>
<reference evidence="1" key="1">
    <citation type="submission" date="2021-06" db="EMBL/GenBank/DDBJ databases">
        <authorList>
            <person name="Kallberg Y."/>
            <person name="Tangrot J."/>
            <person name="Rosling A."/>
        </authorList>
    </citation>
    <scope>NUCLEOTIDE SEQUENCE</scope>
    <source>
        <strain evidence="1">28 12/20/2015</strain>
    </source>
</reference>
<dbReference type="EMBL" id="CAJVPW010013861">
    <property type="protein sequence ID" value="CAG8648951.1"/>
    <property type="molecule type" value="Genomic_DNA"/>
</dbReference>
<proteinExistence type="predicted"/>
<evidence type="ECO:0000313" key="2">
    <source>
        <dbReference type="Proteomes" id="UP000789366"/>
    </source>
</evidence>
<accession>A0ACA9NDZ2</accession>
<protein>
    <submittedName>
        <fullName evidence="1">2860_t:CDS:1</fullName>
    </submittedName>
</protein>
<keyword evidence="2" id="KW-1185">Reference proteome</keyword>
<feature type="non-terminal residue" evidence="1">
    <location>
        <position position="53"/>
    </location>
</feature>
<organism evidence="1 2">
    <name type="scientific">Cetraspora pellucida</name>
    <dbReference type="NCBI Taxonomy" id="1433469"/>
    <lineage>
        <taxon>Eukaryota</taxon>
        <taxon>Fungi</taxon>
        <taxon>Fungi incertae sedis</taxon>
        <taxon>Mucoromycota</taxon>
        <taxon>Glomeromycotina</taxon>
        <taxon>Glomeromycetes</taxon>
        <taxon>Diversisporales</taxon>
        <taxon>Gigasporaceae</taxon>
        <taxon>Cetraspora</taxon>
    </lineage>
</organism>
<name>A0ACA9NDZ2_9GLOM</name>
<dbReference type="Proteomes" id="UP000789366">
    <property type="component" value="Unassembled WGS sequence"/>
</dbReference>